<evidence type="ECO:0000256" key="4">
    <source>
        <dbReference type="PROSITE-ProRule" id="PRU00134"/>
    </source>
</evidence>
<dbReference type="OrthoDB" id="10371061at2759"/>
<dbReference type="Gene3D" id="6.10.140.2220">
    <property type="match status" value="1"/>
</dbReference>
<accession>A0A8H6HW83</accession>
<dbReference type="PROSITE" id="PS50865">
    <property type="entry name" value="ZF_MYND_2"/>
    <property type="match status" value="1"/>
</dbReference>
<dbReference type="InterPro" id="IPR002893">
    <property type="entry name" value="Znf_MYND"/>
</dbReference>
<evidence type="ECO:0000259" key="5">
    <source>
        <dbReference type="PROSITE" id="PS50865"/>
    </source>
</evidence>
<evidence type="ECO:0000256" key="2">
    <source>
        <dbReference type="ARBA" id="ARBA00022771"/>
    </source>
</evidence>
<dbReference type="GO" id="GO:0008270">
    <property type="term" value="F:zinc ion binding"/>
    <property type="evidence" value="ECO:0007669"/>
    <property type="project" value="UniProtKB-KW"/>
</dbReference>
<evidence type="ECO:0000256" key="1">
    <source>
        <dbReference type="ARBA" id="ARBA00022723"/>
    </source>
</evidence>
<reference evidence="6 7" key="1">
    <citation type="submission" date="2020-07" db="EMBL/GenBank/DDBJ databases">
        <title>Comparative genomics of pyrophilous fungi reveals a link between fire events and developmental genes.</title>
        <authorList>
            <consortium name="DOE Joint Genome Institute"/>
            <person name="Steindorff A.S."/>
            <person name="Carver A."/>
            <person name="Calhoun S."/>
            <person name="Stillman K."/>
            <person name="Liu H."/>
            <person name="Lipzen A."/>
            <person name="Pangilinan J."/>
            <person name="Labutti K."/>
            <person name="Bruns T.D."/>
            <person name="Grigoriev I.V."/>
        </authorList>
    </citation>
    <scope>NUCLEOTIDE SEQUENCE [LARGE SCALE GENOMIC DNA]</scope>
    <source>
        <strain evidence="6 7">CBS 144469</strain>
    </source>
</reference>
<keyword evidence="1" id="KW-0479">Metal-binding</keyword>
<evidence type="ECO:0000313" key="7">
    <source>
        <dbReference type="Proteomes" id="UP000521943"/>
    </source>
</evidence>
<dbReference type="Pfam" id="PF01753">
    <property type="entry name" value="zf-MYND"/>
    <property type="match status" value="1"/>
</dbReference>
<proteinExistence type="predicted"/>
<keyword evidence="2 4" id="KW-0863">Zinc-finger</keyword>
<evidence type="ECO:0000256" key="3">
    <source>
        <dbReference type="ARBA" id="ARBA00022833"/>
    </source>
</evidence>
<dbReference type="AlphaFoldDB" id="A0A8H6HW83"/>
<feature type="domain" description="MYND-type" evidence="5">
    <location>
        <begin position="411"/>
        <end position="465"/>
    </location>
</feature>
<dbReference type="EMBL" id="JACGCI010000039">
    <property type="protein sequence ID" value="KAF6753447.1"/>
    <property type="molecule type" value="Genomic_DNA"/>
</dbReference>
<keyword evidence="3" id="KW-0862">Zinc</keyword>
<name>A0A8H6HW83_9AGAR</name>
<keyword evidence="7" id="KW-1185">Reference proteome</keyword>
<dbReference type="Proteomes" id="UP000521943">
    <property type="component" value="Unassembled WGS sequence"/>
</dbReference>
<evidence type="ECO:0000313" key="6">
    <source>
        <dbReference type="EMBL" id="KAF6753447.1"/>
    </source>
</evidence>
<gene>
    <name evidence="6" type="ORF">DFP72DRAFT_406576</name>
</gene>
<protein>
    <recommendedName>
        <fullName evidence="5">MYND-type domain-containing protein</fullName>
    </recommendedName>
</protein>
<dbReference type="SUPFAM" id="SSF144232">
    <property type="entry name" value="HIT/MYND zinc finger-like"/>
    <property type="match status" value="1"/>
</dbReference>
<organism evidence="6 7">
    <name type="scientific">Ephemerocybe angulata</name>
    <dbReference type="NCBI Taxonomy" id="980116"/>
    <lineage>
        <taxon>Eukaryota</taxon>
        <taxon>Fungi</taxon>
        <taxon>Dikarya</taxon>
        <taxon>Basidiomycota</taxon>
        <taxon>Agaricomycotina</taxon>
        <taxon>Agaricomycetes</taxon>
        <taxon>Agaricomycetidae</taxon>
        <taxon>Agaricales</taxon>
        <taxon>Agaricineae</taxon>
        <taxon>Psathyrellaceae</taxon>
        <taxon>Ephemerocybe</taxon>
    </lineage>
</organism>
<sequence>MQEWPTDITLAHRIRALTVALAQLELHPAPIPDDAPTPDTEPREDPYRAKIQAIHILSMACNGTEHLTDEGKAQVYSILRQNLDGLISCLTFLAEAPYAQLATNERVERVYLAVSRLAMVFAQLLVLGLKNEPETLLAERVVHSALDLWTTDPFEAEWLEAETPLLTRAGYEESIHPVLHLFWFCTDEESLREILLEKIKDSWKKSWQKRFAKSFTFRCRQWEMVFKQGGQERTSSSTGQGAWGLFIIYRMAELLRGSHTLQRRLIQDQFSATVLKLALDFSDKLSQPGEVSLAVTVASEIFPLVNPTAQEVLKVVPELIKAGLLNIIIHELLSPLRAGLLPFGKWRNNPLRVLNSMAYHPCICRAIEEVVTRIPERTMESLLKIPVWVEFMLSGILYGKACAGAAYRGDILVCDNFQHYDTSGTTTSSYEHYFKGVECSRCCTRVYCSIECQRVDWDALHKTECPASRVSRIGLELNGAWISHCTRLRFYRLVEQFILARFPSDPDQMLFVDTMASPPSTHLFPSAVFRDLKYGSQPLFDDERSKALIEDSLAKRDRVRVIGFVARLGQYLVVGLGRVRPVVVESDPMISGWQLDHRGRTLMFPPLTVYVKVI</sequence>
<comment type="caution">
    <text evidence="6">The sequence shown here is derived from an EMBL/GenBank/DDBJ whole genome shotgun (WGS) entry which is preliminary data.</text>
</comment>